<evidence type="ECO:0000256" key="5">
    <source>
        <dbReference type="ARBA" id="ARBA00031449"/>
    </source>
</evidence>
<evidence type="ECO:0000313" key="8">
    <source>
        <dbReference type="EMBL" id="SGZ07478.1"/>
    </source>
</evidence>
<evidence type="ECO:0000256" key="2">
    <source>
        <dbReference type="ARBA" id="ARBA00008900"/>
    </source>
</evidence>
<dbReference type="SUPFAM" id="SSF55620">
    <property type="entry name" value="Tetrahydrobiopterin biosynthesis enzymes-like"/>
    <property type="match status" value="2"/>
</dbReference>
<dbReference type="EMBL" id="FPLD01000086">
    <property type="protein sequence ID" value="SGZ07478.1"/>
    <property type="molecule type" value="Genomic_DNA"/>
</dbReference>
<dbReference type="RefSeq" id="WP_045111117.1">
    <property type="nucleotide sequence ID" value="NZ_CAWQZC010000031.1"/>
</dbReference>
<dbReference type="AlphaFoldDB" id="A0A090IEX5"/>
<comment type="pathway">
    <text evidence="1">Purine metabolism; 7-cyano-7-deazaguanine biosynthesis.</text>
</comment>
<reference evidence="8 10" key="2">
    <citation type="submission" date="2016-11" db="EMBL/GenBank/DDBJ databases">
        <authorList>
            <person name="Jaros S."/>
            <person name="Januszkiewicz K."/>
            <person name="Wedrychowicz H."/>
        </authorList>
    </citation>
    <scope>NUCLEOTIDE SEQUENCE [LARGE SCALE GENOMIC DNA]</scope>
    <source>
        <strain evidence="8">NVI 5450</strain>
    </source>
</reference>
<dbReference type="STRING" id="80854.MVIS_3058"/>
<comment type="catalytic activity">
    <reaction evidence="6">
        <text>7,8-dihydroneopterin 3'-triphosphate + H2O = 6-carboxy-5,6,7,8-tetrahydropterin + triphosphate + acetaldehyde + 2 H(+)</text>
        <dbReference type="Rhea" id="RHEA:27966"/>
        <dbReference type="ChEBI" id="CHEBI:15343"/>
        <dbReference type="ChEBI" id="CHEBI:15377"/>
        <dbReference type="ChEBI" id="CHEBI:15378"/>
        <dbReference type="ChEBI" id="CHEBI:18036"/>
        <dbReference type="ChEBI" id="CHEBI:58462"/>
        <dbReference type="ChEBI" id="CHEBI:61032"/>
        <dbReference type="EC" id="4.1.2.50"/>
    </reaction>
</comment>
<reference evidence="7 9" key="1">
    <citation type="submission" date="2016-11" db="EMBL/GenBank/DDBJ databases">
        <authorList>
            <person name="Klemetsen T."/>
        </authorList>
    </citation>
    <scope>NUCLEOTIDE SEQUENCE [LARGE SCALE GENOMIC DNA]</scope>
    <source>
        <strain evidence="7">MT 2528</strain>
    </source>
</reference>
<dbReference type="OrthoDB" id="5820615at2"/>
<evidence type="ECO:0000256" key="1">
    <source>
        <dbReference type="ARBA" id="ARBA00005061"/>
    </source>
</evidence>
<comment type="similarity">
    <text evidence="2">Belongs to the PTPS family. QueD subfamily.</text>
</comment>
<proteinExistence type="inferred from homology"/>
<dbReference type="GO" id="GO:0070497">
    <property type="term" value="F:6-carboxytetrahydropterin synthase activity"/>
    <property type="evidence" value="ECO:0007669"/>
    <property type="project" value="UniProtKB-EC"/>
</dbReference>
<dbReference type="InterPro" id="IPR007115">
    <property type="entry name" value="6-PTP_synth/QueD"/>
</dbReference>
<dbReference type="EMBL" id="FPLJ01000065">
    <property type="protein sequence ID" value="SGY95477.1"/>
    <property type="molecule type" value="Genomic_DNA"/>
</dbReference>
<dbReference type="Proteomes" id="UP000183794">
    <property type="component" value="Unassembled WGS sequence"/>
</dbReference>
<dbReference type="InterPro" id="IPR038418">
    <property type="entry name" value="6-PTP_synth/QueD_sf"/>
</dbReference>
<dbReference type="PATRIC" id="fig|80854.5.peg.3240"/>
<accession>A0A090IEX5</accession>
<organism evidence="8 10">
    <name type="scientific">Moritella viscosa</name>
    <dbReference type="NCBI Taxonomy" id="80854"/>
    <lineage>
        <taxon>Bacteria</taxon>
        <taxon>Pseudomonadati</taxon>
        <taxon>Pseudomonadota</taxon>
        <taxon>Gammaproteobacteria</taxon>
        <taxon>Alteromonadales</taxon>
        <taxon>Moritellaceae</taxon>
        <taxon>Moritella</taxon>
    </lineage>
</organism>
<evidence type="ECO:0000313" key="10">
    <source>
        <dbReference type="Proteomes" id="UP000183794"/>
    </source>
</evidence>
<evidence type="ECO:0000256" key="6">
    <source>
        <dbReference type="ARBA" id="ARBA00048807"/>
    </source>
</evidence>
<dbReference type="HOGENOM" id="CLU_962682_0_0_6"/>
<dbReference type="KEGG" id="mvs:MVIS_3058"/>
<dbReference type="EC" id="4.1.2.50" evidence="3"/>
<dbReference type="Gene3D" id="3.30.479.10">
    <property type="entry name" value="6-pyruvoyl tetrahydropterin synthase/QueD"/>
    <property type="match status" value="2"/>
</dbReference>
<protein>
    <recommendedName>
        <fullName evidence="4">6-carboxy-5,6,7,8-tetrahydropterin synthase</fullName>
        <ecNumber evidence="3">4.1.2.50</ecNumber>
    </recommendedName>
    <alternativeName>
        <fullName evidence="5">Queuosine biosynthesis protein QueD</fullName>
    </alternativeName>
</protein>
<keyword evidence="9" id="KW-1185">Reference proteome</keyword>
<dbReference type="Proteomes" id="UP000182660">
    <property type="component" value="Unassembled WGS sequence"/>
</dbReference>
<evidence type="ECO:0000256" key="4">
    <source>
        <dbReference type="ARBA" id="ARBA00018141"/>
    </source>
</evidence>
<dbReference type="GeneID" id="61296838"/>
<evidence type="ECO:0000313" key="7">
    <source>
        <dbReference type="EMBL" id="SGY95477.1"/>
    </source>
</evidence>
<sequence>MKLFVKDLTVIDSSVLDYSRGIIGQSWLVDIVLHGDLNEQSMILDFGIVKKLIKSTVDELVDHKLIVPAHAKFCDVMSDGAFTYVDAWREHSESIHLACPDQAFALIPTEQITLANLEMYLTEQLMLRLPNNVKKLDVKLREEKIDGAEYCYSHGLRKHLGNCQRIAHGHRSTIEILRNDERDAALEASWAERWKDIYLAEHCDMVSASEVSLSRAGMAALTPEHYCFKYQAPQGEFQLAISKSIVEIMPTETTVENIAQYIADTLAKDCSDPLTVFAYEGVGKGAIASA</sequence>
<name>A0A090IEX5_9GAMM</name>
<dbReference type="UniPathway" id="UPA00391"/>
<evidence type="ECO:0000256" key="3">
    <source>
        <dbReference type="ARBA" id="ARBA00012982"/>
    </source>
</evidence>
<dbReference type="Pfam" id="PF01242">
    <property type="entry name" value="PTPS"/>
    <property type="match status" value="1"/>
</dbReference>
<gene>
    <name evidence="7" type="ORF">MT2528_3002</name>
    <name evidence="8" type="ORF">NVI5450_3198</name>
</gene>
<evidence type="ECO:0000313" key="9">
    <source>
        <dbReference type="Proteomes" id="UP000182660"/>
    </source>
</evidence>